<feature type="transmembrane region" description="Helical" evidence="3">
    <location>
        <begin position="64"/>
        <end position="86"/>
    </location>
</feature>
<dbReference type="PANTHER" id="PTHR22911">
    <property type="entry name" value="ACYL-MALONYL CONDENSING ENZYME-RELATED"/>
    <property type="match status" value="1"/>
</dbReference>
<name>A0A2T0S594_9ACTN</name>
<feature type="transmembrane region" description="Helical" evidence="3">
    <location>
        <begin position="92"/>
        <end position="114"/>
    </location>
</feature>
<protein>
    <submittedName>
        <fullName evidence="5">EamA-like transporter family protein</fullName>
    </submittedName>
</protein>
<evidence type="ECO:0000256" key="1">
    <source>
        <dbReference type="ARBA" id="ARBA00007362"/>
    </source>
</evidence>
<dbReference type="InterPro" id="IPR037185">
    <property type="entry name" value="EmrE-like"/>
</dbReference>
<evidence type="ECO:0000313" key="5">
    <source>
        <dbReference type="EMBL" id="PRY28463.1"/>
    </source>
</evidence>
<feature type="transmembrane region" description="Helical" evidence="3">
    <location>
        <begin position="33"/>
        <end position="52"/>
    </location>
</feature>
<dbReference type="GO" id="GO:0016020">
    <property type="term" value="C:membrane"/>
    <property type="evidence" value="ECO:0007669"/>
    <property type="project" value="InterPro"/>
</dbReference>
<reference evidence="5 6" key="1">
    <citation type="submission" date="2018-03" db="EMBL/GenBank/DDBJ databases">
        <title>Genomic Encyclopedia of Archaeal and Bacterial Type Strains, Phase II (KMG-II): from individual species to whole genera.</title>
        <authorList>
            <person name="Goeker M."/>
        </authorList>
    </citation>
    <scope>NUCLEOTIDE SEQUENCE [LARGE SCALE GENOMIC DNA]</scope>
    <source>
        <strain evidence="5 6">DSM 45348</strain>
    </source>
</reference>
<feature type="compositionally biased region" description="Low complexity" evidence="2">
    <location>
        <begin position="175"/>
        <end position="186"/>
    </location>
</feature>
<keyword evidence="3" id="KW-0812">Transmembrane</keyword>
<keyword evidence="3" id="KW-0472">Membrane</keyword>
<comment type="similarity">
    <text evidence="1">Belongs to the EamA transporter family.</text>
</comment>
<dbReference type="SUPFAM" id="SSF103481">
    <property type="entry name" value="Multidrug resistance efflux transporter EmrE"/>
    <property type="match status" value="1"/>
</dbReference>
<feature type="domain" description="EamA" evidence="4">
    <location>
        <begin position="219"/>
        <end position="352"/>
    </location>
</feature>
<dbReference type="Pfam" id="PF00892">
    <property type="entry name" value="EamA"/>
    <property type="match status" value="1"/>
</dbReference>
<dbReference type="AlphaFoldDB" id="A0A2T0S594"/>
<comment type="caution">
    <text evidence="5">The sequence shown here is derived from an EMBL/GenBank/DDBJ whole genome shotgun (WGS) entry which is preliminary data.</text>
</comment>
<feature type="transmembrane region" description="Helical" evidence="3">
    <location>
        <begin position="248"/>
        <end position="273"/>
    </location>
</feature>
<dbReference type="InterPro" id="IPR000620">
    <property type="entry name" value="EamA_dom"/>
</dbReference>
<sequence>MRSTPAYLVIGALVVAVVAVSSSAPLIAFAAAPALAVAFWRNGLAFVALTPISAGPRRAEVRTLASVDGLYCVLAGVALAAHFATWMPSVQLGSVATATALVATQPVWQGLIAAASSRLQRVRAAAGVSGGQGLSAPAASSRGQGPSGLPGAPAGSSGVTGAAAGSSEVPRDVVGSSGSSNGGRSSPSRLGWVGIALAVAGVGWATGVDIGVSAQAVLADILALLGAMAAAVYTAFGERARTRFSTTTYTWTCYGTCAIILLVVCLAAGVRMTGYDGRTWAAILALVVGAQLLGHSMFNYALHHVSATTVSVLILLEVPGAALLAWAWLGQTPRPAALPGLAVLVAGVAVVILASARNRTSGTTSASLADAADPAPS</sequence>
<feature type="transmembrane region" description="Helical" evidence="3">
    <location>
        <begin position="310"/>
        <end position="330"/>
    </location>
</feature>
<keyword evidence="6" id="KW-1185">Reference proteome</keyword>
<dbReference type="PANTHER" id="PTHR22911:SF76">
    <property type="entry name" value="EAMA DOMAIN-CONTAINING PROTEIN"/>
    <property type="match status" value="1"/>
</dbReference>
<gene>
    <name evidence="5" type="ORF">CLV70_108257</name>
</gene>
<keyword evidence="3" id="KW-1133">Transmembrane helix</keyword>
<feature type="transmembrane region" description="Helical" evidence="3">
    <location>
        <begin position="214"/>
        <end position="236"/>
    </location>
</feature>
<dbReference type="EMBL" id="PVZG01000008">
    <property type="protein sequence ID" value="PRY28463.1"/>
    <property type="molecule type" value="Genomic_DNA"/>
</dbReference>
<proteinExistence type="inferred from homology"/>
<accession>A0A2T0S594</accession>
<feature type="compositionally biased region" description="Low complexity" evidence="2">
    <location>
        <begin position="143"/>
        <end position="167"/>
    </location>
</feature>
<evidence type="ECO:0000313" key="6">
    <source>
        <dbReference type="Proteomes" id="UP000239209"/>
    </source>
</evidence>
<feature type="transmembrane region" description="Helical" evidence="3">
    <location>
        <begin position="279"/>
        <end position="298"/>
    </location>
</feature>
<evidence type="ECO:0000256" key="2">
    <source>
        <dbReference type="SAM" id="MobiDB-lite"/>
    </source>
</evidence>
<feature type="region of interest" description="Disordered" evidence="2">
    <location>
        <begin position="135"/>
        <end position="186"/>
    </location>
</feature>
<feature type="transmembrane region" description="Helical" evidence="3">
    <location>
        <begin position="336"/>
        <end position="356"/>
    </location>
</feature>
<feature type="transmembrane region" description="Helical" evidence="3">
    <location>
        <begin position="190"/>
        <end position="208"/>
    </location>
</feature>
<evidence type="ECO:0000256" key="3">
    <source>
        <dbReference type="SAM" id="Phobius"/>
    </source>
</evidence>
<organism evidence="5 6">
    <name type="scientific">Pseudosporangium ferrugineum</name>
    <dbReference type="NCBI Taxonomy" id="439699"/>
    <lineage>
        <taxon>Bacteria</taxon>
        <taxon>Bacillati</taxon>
        <taxon>Actinomycetota</taxon>
        <taxon>Actinomycetes</taxon>
        <taxon>Micromonosporales</taxon>
        <taxon>Micromonosporaceae</taxon>
        <taxon>Pseudosporangium</taxon>
    </lineage>
</organism>
<evidence type="ECO:0000259" key="4">
    <source>
        <dbReference type="Pfam" id="PF00892"/>
    </source>
</evidence>
<dbReference type="Proteomes" id="UP000239209">
    <property type="component" value="Unassembled WGS sequence"/>
</dbReference>